<name>A0A346A3B4_9HYPH</name>
<proteinExistence type="predicted"/>
<dbReference type="AlphaFoldDB" id="A0A346A3B4"/>
<dbReference type="OrthoDB" id="9804736at2"/>
<protein>
    <submittedName>
        <fullName evidence="2">LLM class flavin-dependent oxidoreductase</fullName>
    </submittedName>
</protein>
<evidence type="ECO:0000313" key="2">
    <source>
        <dbReference type="EMBL" id="AXK83661.1"/>
    </source>
</evidence>
<accession>A0A346A3B4</accession>
<organism evidence="2 3">
    <name type="scientific">Pseudolabrys taiwanensis</name>
    <dbReference type="NCBI Taxonomy" id="331696"/>
    <lineage>
        <taxon>Bacteria</taxon>
        <taxon>Pseudomonadati</taxon>
        <taxon>Pseudomonadota</taxon>
        <taxon>Alphaproteobacteria</taxon>
        <taxon>Hyphomicrobiales</taxon>
        <taxon>Xanthobacteraceae</taxon>
        <taxon>Pseudolabrys</taxon>
    </lineage>
</organism>
<dbReference type="PANTHER" id="PTHR30137:SF6">
    <property type="entry name" value="LUCIFERASE-LIKE MONOOXYGENASE"/>
    <property type="match status" value="1"/>
</dbReference>
<dbReference type="InterPro" id="IPR036661">
    <property type="entry name" value="Luciferase-like_sf"/>
</dbReference>
<dbReference type="Gene3D" id="3.20.20.30">
    <property type="entry name" value="Luciferase-like domain"/>
    <property type="match status" value="1"/>
</dbReference>
<dbReference type="GO" id="GO:0005829">
    <property type="term" value="C:cytosol"/>
    <property type="evidence" value="ECO:0007669"/>
    <property type="project" value="TreeGrafter"/>
</dbReference>
<dbReference type="KEGG" id="ptaw:DW352_25915"/>
<gene>
    <name evidence="2" type="ORF">DW352_25915</name>
</gene>
<dbReference type="InterPro" id="IPR011251">
    <property type="entry name" value="Luciferase-like_dom"/>
</dbReference>
<dbReference type="Proteomes" id="UP000254889">
    <property type="component" value="Chromosome"/>
</dbReference>
<dbReference type="GO" id="GO:0016705">
    <property type="term" value="F:oxidoreductase activity, acting on paired donors, with incorporation or reduction of molecular oxygen"/>
    <property type="evidence" value="ECO:0007669"/>
    <property type="project" value="InterPro"/>
</dbReference>
<reference evidence="2 3" key="1">
    <citation type="submission" date="2018-07" db="EMBL/GenBank/DDBJ databases">
        <authorList>
            <person name="Quirk P.G."/>
            <person name="Krulwich T.A."/>
        </authorList>
    </citation>
    <scope>NUCLEOTIDE SEQUENCE [LARGE SCALE GENOMIC DNA]</scope>
    <source>
        <strain evidence="2 3">CC-BB4</strain>
    </source>
</reference>
<dbReference type="SUPFAM" id="SSF51679">
    <property type="entry name" value="Bacterial luciferase-like"/>
    <property type="match status" value="1"/>
</dbReference>
<dbReference type="PANTHER" id="PTHR30137">
    <property type="entry name" value="LUCIFERASE-LIKE MONOOXYGENASE"/>
    <property type="match status" value="1"/>
</dbReference>
<feature type="domain" description="Luciferase-like" evidence="1">
    <location>
        <begin position="2"/>
        <end position="302"/>
    </location>
</feature>
<dbReference type="InterPro" id="IPR050766">
    <property type="entry name" value="Bact_Lucif_Oxidored"/>
</dbReference>
<dbReference type="RefSeq" id="WP_115694040.1">
    <property type="nucleotide sequence ID" value="NZ_CP031417.1"/>
</dbReference>
<dbReference type="EMBL" id="CP031417">
    <property type="protein sequence ID" value="AXK83661.1"/>
    <property type="molecule type" value="Genomic_DNA"/>
</dbReference>
<evidence type="ECO:0000313" key="3">
    <source>
        <dbReference type="Proteomes" id="UP000254889"/>
    </source>
</evidence>
<sequence>MKLSIFSVQDHYPSGARTVPQLYGEIIAQAELADKLGYDTFWVAEHHFHEYGVVPNPAIMLSSLAQRTQRLRLGTAISILTFHNPLTVAESYAMVDILSGGRLVYGVGSGYLPHEFAGYAVDPAEKRDRFDENLAIVRRLLSGERVTAKGKFTDIDAVALNVVPIQREVPIYVAVLRREAAFHIGKQGNNLMCVPYASLEHFDQIGDLVAEYRRGRSESNMADNGTSANDDDTVVTLHTHVAESDAAARRDAEKAFNLYVDTRLYARKSTYDDAMKNELHLFGSVDTVADKLVALHRMGVRHVSTLHNFGLLAQPIVRASMERLMREVLPRFKARVGETAKLAAV</sequence>
<dbReference type="Pfam" id="PF00296">
    <property type="entry name" value="Bac_luciferase"/>
    <property type="match status" value="1"/>
</dbReference>
<evidence type="ECO:0000259" key="1">
    <source>
        <dbReference type="Pfam" id="PF00296"/>
    </source>
</evidence>
<keyword evidence="3" id="KW-1185">Reference proteome</keyword>